<dbReference type="InterPro" id="IPR036291">
    <property type="entry name" value="NAD(P)-bd_dom_sf"/>
</dbReference>
<evidence type="ECO:0000313" key="2">
    <source>
        <dbReference type="Proteomes" id="UP000807025"/>
    </source>
</evidence>
<dbReference type="PANTHER" id="PTHR48079:SF3">
    <property type="entry name" value="NAD-DEPENDENT EPIMERASE_DEHYDRATASE DOMAIN-CONTAINING PROTEIN"/>
    <property type="match status" value="1"/>
</dbReference>
<comment type="caution">
    <text evidence="1">The sequence shown here is derived from an EMBL/GenBank/DDBJ whole genome shotgun (WGS) entry which is preliminary data.</text>
</comment>
<gene>
    <name evidence="1" type="ORF">BDN71DRAFT_1489922</name>
</gene>
<sequence>MPWPAPSLSLPLPLHIDITRQALAHNAQRGTCTTVPFAPKTDRRVCPASKTREEWGGDGIKWPQTVFLAEGVRRAKHQQSYGRRQMPSRPKCARLTPTGRAVGSVLEEHVCSRGGESLRRGLNHTSGIWIHGDNRKDVVSDTTPITKPIDLQAVIGDPNLNGIVVRPALVYGRTASILAGLFQSASEGKVAWYGTPGGRYCLVHADDLADLYVRAVEKAPILGGQIFDAANDFTESVDDHMQRLTEISDAQSPYEYIQSSTHEQNFFLITQGLVVFETAIGTTVLCRPYLARALLNWKPRKAGLVDGLVIYYAAWAASRQT</sequence>
<evidence type="ECO:0000313" key="1">
    <source>
        <dbReference type="EMBL" id="KAF9492754.1"/>
    </source>
</evidence>
<evidence type="ECO:0008006" key="3">
    <source>
        <dbReference type="Google" id="ProtNLM"/>
    </source>
</evidence>
<dbReference type="InterPro" id="IPR051783">
    <property type="entry name" value="NAD(P)-dependent_oxidoreduct"/>
</dbReference>
<dbReference type="OrthoDB" id="10000533at2759"/>
<protein>
    <recommendedName>
        <fullName evidence="3">NAD-dependent epimerase/dehydratase domain-containing protein</fullName>
    </recommendedName>
</protein>
<dbReference type="Proteomes" id="UP000807025">
    <property type="component" value="Unassembled WGS sequence"/>
</dbReference>
<keyword evidence="2" id="KW-1185">Reference proteome</keyword>
<dbReference type="Gene3D" id="3.40.50.720">
    <property type="entry name" value="NAD(P)-binding Rossmann-like Domain"/>
    <property type="match status" value="1"/>
</dbReference>
<organism evidence="1 2">
    <name type="scientific">Pleurotus eryngii</name>
    <name type="common">Boletus of the steppes</name>
    <dbReference type="NCBI Taxonomy" id="5323"/>
    <lineage>
        <taxon>Eukaryota</taxon>
        <taxon>Fungi</taxon>
        <taxon>Dikarya</taxon>
        <taxon>Basidiomycota</taxon>
        <taxon>Agaricomycotina</taxon>
        <taxon>Agaricomycetes</taxon>
        <taxon>Agaricomycetidae</taxon>
        <taxon>Agaricales</taxon>
        <taxon>Pleurotineae</taxon>
        <taxon>Pleurotaceae</taxon>
        <taxon>Pleurotus</taxon>
    </lineage>
</organism>
<dbReference type="SUPFAM" id="SSF51735">
    <property type="entry name" value="NAD(P)-binding Rossmann-fold domains"/>
    <property type="match status" value="1"/>
</dbReference>
<accession>A0A9P5ZRQ7</accession>
<dbReference type="PANTHER" id="PTHR48079">
    <property type="entry name" value="PROTEIN YEEZ"/>
    <property type="match status" value="1"/>
</dbReference>
<dbReference type="GO" id="GO:0004029">
    <property type="term" value="F:aldehyde dehydrogenase (NAD+) activity"/>
    <property type="evidence" value="ECO:0007669"/>
    <property type="project" value="TreeGrafter"/>
</dbReference>
<dbReference type="AlphaFoldDB" id="A0A9P5ZRQ7"/>
<dbReference type="EMBL" id="MU154596">
    <property type="protein sequence ID" value="KAF9492754.1"/>
    <property type="molecule type" value="Genomic_DNA"/>
</dbReference>
<name>A0A9P5ZRQ7_PLEER</name>
<dbReference type="GO" id="GO:0005737">
    <property type="term" value="C:cytoplasm"/>
    <property type="evidence" value="ECO:0007669"/>
    <property type="project" value="TreeGrafter"/>
</dbReference>
<proteinExistence type="predicted"/>
<reference evidence="1" key="1">
    <citation type="submission" date="2020-11" db="EMBL/GenBank/DDBJ databases">
        <authorList>
            <consortium name="DOE Joint Genome Institute"/>
            <person name="Ahrendt S."/>
            <person name="Riley R."/>
            <person name="Andreopoulos W."/>
            <person name="Labutti K."/>
            <person name="Pangilinan J."/>
            <person name="Ruiz-Duenas F.J."/>
            <person name="Barrasa J.M."/>
            <person name="Sanchez-Garcia M."/>
            <person name="Camarero S."/>
            <person name="Miyauchi S."/>
            <person name="Serrano A."/>
            <person name="Linde D."/>
            <person name="Babiker R."/>
            <person name="Drula E."/>
            <person name="Ayuso-Fernandez I."/>
            <person name="Pacheco R."/>
            <person name="Padilla G."/>
            <person name="Ferreira P."/>
            <person name="Barriuso J."/>
            <person name="Kellner H."/>
            <person name="Castanera R."/>
            <person name="Alfaro M."/>
            <person name="Ramirez L."/>
            <person name="Pisabarro A.G."/>
            <person name="Kuo A."/>
            <person name="Tritt A."/>
            <person name="Lipzen A."/>
            <person name="He G."/>
            <person name="Yan M."/>
            <person name="Ng V."/>
            <person name="Cullen D."/>
            <person name="Martin F."/>
            <person name="Rosso M.-N."/>
            <person name="Henrissat B."/>
            <person name="Hibbett D."/>
            <person name="Martinez A.T."/>
            <person name="Grigoriev I.V."/>
        </authorList>
    </citation>
    <scope>NUCLEOTIDE SEQUENCE</scope>
    <source>
        <strain evidence="1">ATCC 90797</strain>
    </source>
</reference>